<accession>A0A1G7Z0B1</accession>
<dbReference type="Pfam" id="PF06908">
    <property type="entry name" value="YpsA"/>
    <property type="match status" value="1"/>
</dbReference>
<evidence type="ECO:0000313" key="3">
    <source>
        <dbReference type="Proteomes" id="UP000199163"/>
    </source>
</evidence>
<keyword evidence="3" id="KW-1185">Reference proteome</keyword>
<dbReference type="Proteomes" id="UP000199163">
    <property type="component" value="Unassembled WGS sequence"/>
</dbReference>
<dbReference type="NCBIfam" id="NF010181">
    <property type="entry name" value="PRK13660.1"/>
    <property type="match status" value="1"/>
</dbReference>
<dbReference type="PANTHER" id="PTHR38440:SF1">
    <property type="entry name" value="UPF0398 PROTEIN SPR0331"/>
    <property type="match status" value="1"/>
</dbReference>
<evidence type="ECO:0000313" key="2">
    <source>
        <dbReference type="EMBL" id="SDH02202.1"/>
    </source>
</evidence>
<name>A0A1G7Z0B1_9BACI</name>
<dbReference type="Gene3D" id="3.40.50.450">
    <property type="match status" value="1"/>
</dbReference>
<comment type="similarity">
    <text evidence="1">Belongs to the UPF0398 family.</text>
</comment>
<dbReference type="PANTHER" id="PTHR38440">
    <property type="entry name" value="UPF0398 PROTEIN YPSA"/>
    <property type="match status" value="1"/>
</dbReference>
<protein>
    <recommendedName>
        <fullName evidence="1">UPF0398 protein SAMN05192534_101348</fullName>
    </recommendedName>
</protein>
<dbReference type="InterPro" id="IPR010697">
    <property type="entry name" value="YspA"/>
</dbReference>
<dbReference type="PIRSF" id="PIRSF021290">
    <property type="entry name" value="DUF1273"/>
    <property type="match status" value="1"/>
</dbReference>
<dbReference type="AlphaFoldDB" id="A0A1G7Z0B1"/>
<organism evidence="2 3">
    <name type="scientific">Alteribacillus persepolensis</name>
    <dbReference type="NCBI Taxonomy" id="568899"/>
    <lineage>
        <taxon>Bacteria</taxon>
        <taxon>Bacillati</taxon>
        <taxon>Bacillota</taxon>
        <taxon>Bacilli</taxon>
        <taxon>Bacillales</taxon>
        <taxon>Bacillaceae</taxon>
        <taxon>Alteribacillus</taxon>
    </lineage>
</organism>
<dbReference type="SUPFAM" id="SSF102405">
    <property type="entry name" value="MCP/YpsA-like"/>
    <property type="match status" value="1"/>
</dbReference>
<sequence>MNSVEKKRISVWKYKKDDSLKVLAVTGYKPQEMGIFKPHADEIMYIKETLKKRLIAFLEEGLEWVVISGQPGVEQWAAETVLSLKESWDTLKLAVLPPFLEQDNIWPEHLQEAYQRIINKADFTEAISKKPYDNPGQLRAKNDFIISKTDALLILYSEEQEGTPRYYLQAAERKAKYHHYPIYRITPDELQETVEDMSQALDPFME</sequence>
<reference evidence="3" key="1">
    <citation type="submission" date="2016-10" db="EMBL/GenBank/DDBJ databases">
        <authorList>
            <person name="Varghese N."/>
            <person name="Submissions S."/>
        </authorList>
    </citation>
    <scope>NUCLEOTIDE SEQUENCE [LARGE SCALE GENOMIC DNA]</scope>
    <source>
        <strain evidence="3">DSM 21632</strain>
    </source>
</reference>
<proteinExistence type="inferred from homology"/>
<dbReference type="HAMAP" id="MF_01575">
    <property type="entry name" value="UPF0398"/>
    <property type="match status" value="1"/>
</dbReference>
<gene>
    <name evidence="2" type="ORF">SAMN05192534_101348</name>
</gene>
<evidence type="ECO:0000256" key="1">
    <source>
        <dbReference type="HAMAP-Rule" id="MF_01575"/>
    </source>
</evidence>
<dbReference type="STRING" id="568899.SAMN05192534_101348"/>
<dbReference type="EMBL" id="FNDK01000001">
    <property type="protein sequence ID" value="SDH02202.1"/>
    <property type="molecule type" value="Genomic_DNA"/>
</dbReference>